<feature type="transmembrane region" description="Helical" evidence="1">
    <location>
        <begin position="173"/>
        <end position="195"/>
    </location>
</feature>
<organism evidence="3 4">
    <name type="scientific">Hibiscus syriacus</name>
    <name type="common">Rose of Sharon</name>
    <dbReference type="NCBI Taxonomy" id="106335"/>
    <lineage>
        <taxon>Eukaryota</taxon>
        <taxon>Viridiplantae</taxon>
        <taxon>Streptophyta</taxon>
        <taxon>Embryophyta</taxon>
        <taxon>Tracheophyta</taxon>
        <taxon>Spermatophyta</taxon>
        <taxon>Magnoliopsida</taxon>
        <taxon>eudicotyledons</taxon>
        <taxon>Gunneridae</taxon>
        <taxon>Pentapetalae</taxon>
        <taxon>rosids</taxon>
        <taxon>malvids</taxon>
        <taxon>Malvales</taxon>
        <taxon>Malvaceae</taxon>
        <taxon>Malvoideae</taxon>
        <taxon>Hibiscus</taxon>
    </lineage>
</organism>
<name>A0A6A2YD06_HIBSY</name>
<keyword evidence="1" id="KW-0472">Membrane</keyword>
<keyword evidence="1" id="KW-1133">Transmembrane helix</keyword>
<proteinExistence type="predicted"/>
<evidence type="ECO:0000256" key="1">
    <source>
        <dbReference type="SAM" id="Phobius"/>
    </source>
</evidence>
<evidence type="ECO:0000256" key="2">
    <source>
        <dbReference type="SAM" id="SignalP"/>
    </source>
</evidence>
<feature type="chain" id="PRO_5025509339" evidence="2">
    <location>
        <begin position="27"/>
        <end position="222"/>
    </location>
</feature>
<keyword evidence="1" id="KW-0812">Transmembrane</keyword>
<reference evidence="3" key="1">
    <citation type="submission" date="2019-09" db="EMBL/GenBank/DDBJ databases">
        <title>Draft genome information of white flower Hibiscus syriacus.</title>
        <authorList>
            <person name="Kim Y.-M."/>
        </authorList>
    </citation>
    <scope>NUCLEOTIDE SEQUENCE [LARGE SCALE GENOMIC DNA]</scope>
    <source>
        <strain evidence="3">YM2019G1</strain>
    </source>
</reference>
<dbReference type="EMBL" id="VEPZ02001427">
    <property type="protein sequence ID" value="KAE8673399.1"/>
    <property type="molecule type" value="Genomic_DNA"/>
</dbReference>
<dbReference type="PANTHER" id="PTHR31769">
    <property type="entry name" value="OS07G0462200 PROTEIN-RELATED"/>
    <property type="match status" value="1"/>
</dbReference>
<sequence length="222" mass="24641">MAPGMKTIASTVALFGVISLIFGVVAENKKPPHGNPEILIGRDKLICKYPSDRTVALGFLSIASLGVSVLVGHYAVFYPYNGRSIPPHVFFRSISFMVFFLITLFSIILNLRDCGCYERYCDLRGHYSDTITAVASNLDSDEIAVANRFLKPYLTKNVHKDLKSTCPTAKTGLFGGAAFMALNASLFWLICLMLVDDVRKDYLAEQDDSKAQLFITNKHNRD</sequence>
<dbReference type="AlphaFoldDB" id="A0A6A2YD06"/>
<feature type="transmembrane region" description="Helical" evidence="1">
    <location>
        <begin position="55"/>
        <end position="77"/>
    </location>
</feature>
<dbReference type="InterPro" id="IPR052222">
    <property type="entry name" value="DESIGUAL"/>
</dbReference>
<protein>
    <submittedName>
        <fullName evidence="3">Uncharacterized protein</fullName>
    </submittedName>
</protein>
<gene>
    <name evidence="3" type="ORF">F3Y22_tig00111783pilonHSYRG00092</name>
</gene>
<keyword evidence="4" id="KW-1185">Reference proteome</keyword>
<comment type="caution">
    <text evidence="3">The sequence shown here is derived from an EMBL/GenBank/DDBJ whole genome shotgun (WGS) entry which is preliminary data.</text>
</comment>
<feature type="signal peptide" evidence="2">
    <location>
        <begin position="1"/>
        <end position="26"/>
    </location>
</feature>
<feature type="transmembrane region" description="Helical" evidence="1">
    <location>
        <begin position="89"/>
        <end position="109"/>
    </location>
</feature>
<keyword evidence="2" id="KW-0732">Signal</keyword>
<evidence type="ECO:0000313" key="3">
    <source>
        <dbReference type="EMBL" id="KAE8673399.1"/>
    </source>
</evidence>
<evidence type="ECO:0000313" key="4">
    <source>
        <dbReference type="Proteomes" id="UP000436088"/>
    </source>
</evidence>
<dbReference type="Proteomes" id="UP000436088">
    <property type="component" value="Unassembled WGS sequence"/>
</dbReference>
<accession>A0A6A2YD06</accession>